<accession>E9PA53</accession>
<evidence type="ECO:0000313" key="1">
    <source>
        <dbReference type="EMBL" id="CAA56017.1"/>
    </source>
</evidence>
<proteinExistence type="predicted"/>
<name>E9PA53_YEASX</name>
<dbReference type="AlphaFoldDB" id="E9PA53"/>
<gene>
    <name evidence="1" type="primary">YBL0712</name>
</gene>
<organism evidence="1">
    <name type="scientific">Saccharomyces cerevisiae</name>
    <name type="common">Baker's yeast</name>
    <dbReference type="NCBI Taxonomy" id="4932"/>
    <lineage>
        <taxon>Eukaryota</taxon>
        <taxon>Fungi</taxon>
        <taxon>Dikarya</taxon>
        <taxon>Ascomycota</taxon>
        <taxon>Saccharomycotina</taxon>
        <taxon>Saccharomycetes</taxon>
        <taxon>Saccharomycetales</taxon>
        <taxon>Saccharomycetaceae</taxon>
        <taxon>Saccharomyces</taxon>
    </lineage>
</organism>
<dbReference type="EMBL" id="X79489">
    <property type="protein sequence ID" value="CAA56017.1"/>
    <property type="molecule type" value="Genomic_DNA"/>
</dbReference>
<protein>
    <submittedName>
        <fullName evidence="1">A-148 protein</fullName>
    </submittedName>
</protein>
<sequence length="148" mass="16196">MNFSLKGSLLIRASKANDKCTETASNKLLEPSLTINSGTTAKSNFNVFTLNLSHDFSTNNLKTYDIVESLFSLSDSLFVVDTVKFRRRSQYFVCSDASNSTKASAVVDRALVGILSGSSFKIVVSSSKALFLSLIFVDDRKFKVSTIP</sequence>
<reference evidence="1" key="1">
    <citation type="journal article" date="1995" name="Yeast">
        <title>Sequence analysis of a 78.6 kb segment of the left end of Saccharomyces cerevisiae chromosome II.</title>
        <authorList>
            <person name="Obermaier B."/>
            <person name="Gassenhuber J."/>
            <person name="Piravandi E."/>
            <person name="Domdey H."/>
        </authorList>
    </citation>
    <scope>NUCLEOTIDE SEQUENCE</scope>
    <source>
        <strain evidence="1">S 288c</strain>
    </source>
</reference>